<dbReference type="AlphaFoldDB" id="X1QD13"/>
<feature type="non-terminal residue" evidence="1">
    <location>
        <position position="85"/>
    </location>
</feature>
<protein>
    <recommendedName>
        <fullName evidence="2">Metallo-beta-lactamase domain-containing protein</fullName>
    </recommendedName>
</protein>
<reference evidence="1" key="1">
    <citation type="journal article" date="2014" name="Front. Microbiol.">
        <title>High frequency of phylogenetically diverse reductive dehalogenase-homologous genes in deep subseafloor sedimentary metagenomes.</title>
        <authorList>
            <person name="Kawai M."/>
            <person name="Futagami T."/>
            <person name="Toyoda A."/>
            <person name="Takaki Y."/>
            <person name="Nishi S."/>
            <person name="Hori S."/>
            <person name="Arai W."/>
            <person name="Tsubouchi T."/>
            <person name="Morono Y."/>
            <person name="Uchiyama I."/>
            <person name="Ito T."/>
            <person name="Fujiyama A."/>
            <person name="Inagaki F."/>
            <person name="Takami H."/>
        </authorList>
    </citation>
    <scope>NUCLEOTIDE SEQUENCE</scope>
    <source>
        <strain evidence="1">Expedition CK06-06</strain>
    </source>
</reference>
<sequence length="85" mass="9571">MVLKVLGTAAAEGWPALFCECEACRKAREAGGKDIRRRASYQLGDTMHIDWGPDSYNSMIAFGLDYSPLRHLLVTHAHQDHWMPV</sequence>
<evidence type="ECO:0008006" key="2">
    <source>
        <dbReference type="Google" id="ProtNLM"/>
    </source>
</evidence>
<proteinExistence type="predicted"/>
<gene>
    <name evidence="1" type="ORF">S06H3_40903</name>
</gene>
<dbReference type="EMBL" id="BARV01025142">
    <property type="protein sequence ID" value="GAI41159.1"/>
    <property type="molecule type" value="Genomic_DNA"/>
</dbReference>
<evidence type="ECO:0000313" key="1">
    <source>
        <dbReference type="EMBL" id="GAI41159.1"/>
    </source>
</evidence>
<organism evidence="1">
    <name type="scientific">marine sediment metagenome</name>
    <dbReference type="NCBI Taxonomy" id="412755"/>
    <lineage>
        <taxon>unclassified sequences</taxon>
        <taxon>metagenomes</taxon>
        <taxon>ecological metagenomes</taxon>
    </lineage>
</organism>
<dbReference type="Gene3D" id="3.60.15.10">
    <property type="entry name" value="Ribonuclease Z/Hydroxyacylglutathione hydrolase-like"/>
    <property type="match status" value="1"/>
</dbReference>
<dbReference type="SUPFAM" id="SSF56281">
    <property type="entry name" value="Metallo-hydrolase/oxidoreductase"/>
    <property type="match status" value="1"/>
</dbReference>
<accession>X1QD13</accession>
<name>X1QD13_9ZZZZ</name>
<comment type="caution">
    <text evidence="1">The sequence shown here is derived from an EMBL/GenBank/DDBJ whole genome shotgun (WGS) entry which is preliminary data.</text>
</comment>
<dbReference type="InterPro" id="IPR036866">
    <property type="entry name" value="RibonucZ/Hydroxyglut_hydro"/>
</dbReference>